<dbReference type="SUPFAM" id="SSF50978">
    <property type="entry name" value="WD40 repeat-like"/>
    <property type="match status" value="1"/>
</dbReference>
<evidence type="ECO:0000313" key="2">
    <source>
        <dbReference type="EMBL" id="CAI5741836.1"/>
    </source>
</evidence>
<organism evidence="2 3">
    <name type="scientific">Hyaloperonospora brassicae</name>
    <name type="common">Brassica downy mildew</name>
    <name type="synonym">Peronospora brassicae</name>
    <dbReference type="NCBI Taxonomy" id="162125"/>
    <lineage>
        <taxon>Eukaryota</taxon>
        <taxon>Sar</taxon>
        <taxon>Stramenopiles</taxon>
        <taxon>Oomycota</taxon>
        <taxon>Peronosporomycetes</taxon>
        <taxon>Peronosporales</taxon>
        <taxon>Peronosporaceae</taxon>
        <taxon>Hyaloperonospora</taxon>
    </lineage>
</organism>
<dbReference type="InterPro" id="IPR015943">
    <property type="entry name" value="WD40/YVTN_repeat-like_dom_sf"/>
</dbReference>
<protein>
    <submittedName>
        <fullName evidence="2">Uncharacterized protein</fullName>
    </submittedName>
</protein>
<feature type="region of interest" description="Disordered" evidence="1">
    <location>
        <begin position="123"/>
        <end position="144"/>
    </location>
</feature>
<dbReference type="Pfam" id="PF00400">
    <property type="entry name" value="WD40"/>
    <property type="match status" value="1"/>
</dbReference>
<dbReference type="InterPro" id="IPR036322">
    <property type="entry name" value="WD40_repeat_dom_sf"/>
</dbReference>
<evidence type="ECO:0000313" key="3">
    <source>
        <dbReference type="Proteomes" id="UP001162031"/>
    </source>
</evidence>
<dbReference type="AlphaFoldDB" id="A0AAV0UY77"/>
<accession>A0AAV0UY77</accession>
<dbReference type="Proteomes" id="UP001162031">
    <property type="component" value="Unassembled WGS sequence"/>
</dbReference>
<sequence length="552" mass="60947">MVFHVEDAIVAVCAPPPGPQTHRLVCQAEIESIRYLLYATASLLVFLVESPSATTPSNSVAHDQKRRASTYELWQVWNAHGPIQCVRFNPSTRTARGAFALCTEQGHAVLLRPASATSSRTAAVAKSSRAPNMDDKGARASPAARRGVIKGPVDDHARTHLHLHLPRWAESMRWQCDDHLLSHLEWVENGDDLFLFGYGEKLSIWKLVDDSVQVYLQRTVTLSGNGKVPVVPACHFDVAPSGRYVATAGDHDRIVKVWNLNKLSAHASTPMSLFLAHTRALVCLTWSKDANVYETRSNVETTAGASQMLFTLDRAGNVSIWREISTPLRSFVLWKRFAAVDFCCSPFDIDGVRSDSRIQMLGLVDHSWAREASKPVSSIKEALLSESAVLDALCLFHYGYGSLNEARQAESGGQRKSSIDQTNSKLFADRRGATADTHVGEAPICGNVALEQAFSVRLLYAVLSSGVFCIFREMSVPFTGVSPTVSLLLSYDGLREQLVDGHVYRVSSSDYQGHKSDSTAFFVELLLQQKTADSRFPYLADKLYYLSRGVMH</sequence>
<gene>
    <name evidence="2" type="ORF">HBR001_LOCUS8674</name>
</gene>
<dbReference type="Gene3D" id="2.130.10.10">
    <property type="entry name" value="YVTN repeat-like/Quinoprotein amine dehydrogenase"/>
    <property type="match status" value="1"/>
</dbReference>
<name>A0AAV0UY77_HYABA</name>
<reference evidence="2" key="1">
    <citation type="submission" date="2022-12" db="EMBL/GenBank/DDBJ databases">
        <authorList>
            <person name="Webb A."/>
        </authorList>
    </citation>
    <scope>NUCLEOTIDE SEQUENCE</scope>
    <source>
        <strain evidence="2">Hp1</strain>
    </source>
</reference>
<keyword evidence="3" id="KW-1185">Reference proteome</keyword>
<evidence type="ECO:0000256" key="1">
    <source>
        <dbReference type="SAM" id="MobiDB-lite"/>
    </source>
</evidence>
<proteinExistence type="predicted"/>
<comment type="caution">
    <text evidence="2">The sequence shown here is derived from an EMBL/GenBank/DDBJ whole genome shotgun (WGS) entry which is preliminary data.</text>
</comment>
<dbReference type="InterPro" id="IPR001680">
    <property type="entry name" value="WD40_rpt"/>
</dbReference>
<dbReference type="EMBL" id="CANTFL010001452">
    <property type="protein sequence ID" value="CAI5741836.1"/>
    <property type="molecule type" value="Genomic_DNA"/>
</dbReference>